<protein>
    <recommendedName>
        <fullName evidence="4">DUF1566 domain-containing protein</fullName>
    </recommendedName>
</protein>
<feature type="signal peptide" evidence="1">
    <location>
        <begin position="1"/>
        <end position="32"/>
    </location>
</feature>
<proteinExistence type="predicted"/>
<dbReference type="RefSeq" id="WP_400187474.1">
    <property type="nucleotide sequence ID" value="NZ_JBGORX010000002.1"/>
</dbReference>
<reference evidence="2 3" key="1">
    <citation type="submission" date="2024-08" db="EMBL/GenBank/DDBJ databases">
        <title>Draft Genome Sequence of Legionella lytica strain DSB2004, Isolated From a Fire Sprinkler System.</title>
        <authorList>
            <person name="Everhart A.D."/>
            <person name="Kidane D.T."/>
            <person name="Farone A.L."/>
            <person name="Farone M.B."/>
        </authorList>
    </citation>
    <scope>NUCLEOTIDE SEQUENCE [LARGE SCALE GENOMIC DNA]</scope>
    <source>
        <strain evidence="2 3">DSB2004</strain>
    </source>
</reference>
<accession>A0ABW8D7F5</accession>
<dbReference type="EMBL" id="JBGORX010000002">
    <property type="protein sequence ID" value="MFJ1268632.1"/>
    <property type="molecule type" value="Genomic_DNA"/>
</dbReference>
<name>A0ABW8D7F5_9GAMM</name>
<keyword evidence="3" id="KW-1185">Reference proteome</keyword>
<evidence type="ECO:0000256" key="1">
    <source>
        <dbReference type="SAM" id="SignalP"/>
    </source>
</evidence>
<keyword evidence="1" id="KW-0732">Signal</keyword>
<evidence type="ECO:0008006" key="4">
    <source>
        <dbReference type="Google" id="ProtNLM"/>
    </source>
</evidence>
<evidence type="ECO:0000313" key="2">
    <source>
        <dbReference type="EMBL" id="MFJ1268632.1"/>
    </source>
</evidence>
<gene>
    <name evidence="2" type="ORF">ACD661_08715</name>
</gene>
<dbReference type="Gene3D" id="2.60.40.10">
    <property type="entry name" value="Immunoglobulins"/>
    <property type="match status" value="1"/>
</dbReference>
<sequence length="475" mass="49126">MLFLGLCKQNVLRRTLVSLCSLLVFLVNQTSAAGSGRFFNVSATGTASQLNITLCLNGKGPVSCQNYEVSALDLSLSTTIPNHLYPAAGIRVNTPGYSLTGCAPYPNGYCLFSVSNTSPVKIALTNTLNQTTLISNNSSLALTVKCPIGAAGCVYVNEALTGQSRKITITNNGLITATNVSVTATGLPSGTNITSSTCSGVLDPSGSCSITVTPGNTASSACTTGTAPTEGIITVKGSNTNASQIKTVVLSYGCIYQGGFVYALNDTTSSTQSVGGKVTALSDQVSPGTGILWSADSAGNYDDGISIWGIDETSTTNIPSPNTSSSPPATLYPGQSNCNGISDGSCNTNNIYIYYSNFASSIPSLASYAAGRCKQEINGYSDWYLPSICEMGPDSGALICPSPALQNMVDNLPILIDNCTGAKCLVGDHWSSTEQAGNPSDNAWSECFASGGNSEQCIDIKSELLGVRCSRTLTF</sequence>
<feature type="chain" id="PRO_5045184230" description="DUF1566 domain-containing protein" evidence="1">
    <location>
        <begin position="33"/>
        <end position="475"/>
    </location>
</feature>
<comment type="caution">
    <text evidence="2">The sequence shown here is derived from an EMBL/GenBank/DDBJ whole genome shotgun (WGS) entry which is preliminary data.</text>
</comment>
<dbReference type="InterPro" id="IPR013783">
    <property type="entry name" value="Ig-like_fold"/>
</dbReference>
<organism evidence="2 3">
    <name type="scientific">Legionella lytica</name>
    <dbReference type="NCBI Taxonomy" id="96232"/>
    <lineage>
        <taxon>Bacteria</taxon>
        <taxon>Pseudomonadati</taxon>
        <taxon>Pseudomonadota</taxon>
        <taxon>Gammaproteobacteria</taxon>
        <taxon>Legionellales</taxon>
        <taxon>Legionellaceae</taxon>
        <taxon>Legionella</taxon>
    </lineage>
</organism>
<dbReference type="Proteomes" id="UP001615550">
    <property type="component" value="Unassembled WGS sequence"/>
</dbReference>
<evidence type="ECO:0000313" key="3">
    <source>
        <dbReference type="Proteomes" id="UP001615550"/>
    </source>
</evidence>